<feature type="signal peptide" evidence="2">
    <location>
        <begin position="1"/>
        <end position="20"/>
    </location>
</feature>
<dbReference type="EMBL" id="JADOUE010000001">
    <property type="protein sequence ID" value="MBG6123128.1"/>
    <property type="molecule type" value="Genomic_DNA"/>
</dbReference>
<comment type="caution">
    <text evidence="3">The sequence shown here is derived from an EMBL/GenBank/DDBJ whole genome shotgun (WGS) entry which is preliminary data.</text>
</comment>
<feature type="region of interest" description="Disordered" evidence="1">
    <location>
        <begin position="25"/>
        <end position="83"/>
    </location>
</feature>
<proteinExistence type="predicted"/>
<dbReference type="Proteomes" id="UP000658613">
    <property type="component" value="Unassembled WGS sequence"/>
</dbReference>
<dbReference type="AlphaFoldDB" id="A0A931E2N2"/>
<reference evidence="3" key="1">
    <citation type="submission" date="2020-11" db="EMBL/GenBank/DDBJ databases">
        <title>Sequencing the genomes of 1000 actinobacteria strains.</title>
        <authorList>
            <person name="Klenk H.-P."/>
        </authorList>
    </citation>
    <scope>NUCLEOTIDE SEQUENCE</scope>
    <source>
        <strain evidence="3">DSM 45632</strain>
    </source>
</reference>
<feature type="chain" id="PRO_5038394393" description="Secreted protein" evidence="2">
    <location>
        <begin position="21"/>
        <end position="224"/>
    </location>
</feature>
<feature type="compositionally biased region" description="Basic and acidic residues" evidence="1">
    <location>
        <begin position="51"/>
        <end position="74"/>
    </location>
</feature>
<evidence type="ECO:0000256" key="2">
    <source>
        <dbReference type="SAM" id="SignalP"/>
    </source>
</evidence>
<evidence type="ECO:0000313" key="4">
    <source>
        <dbReference type="Proteomes" id="UP000658613"/>
    </source>
</evidence>
<protein>
    <recommendedName>
        <fullName evidence="5">Secreted protein</fullName>
    </recommendedName>
</protein>
<dbReference type="RefSeq" id="WP_196825405.1">
    <property type="nucleotide sequence ID" value="NZ_CP046980.1"/>
</dbReference>
<sequence>MQRRLTILAALAALSLTATGCSQSQPIDEEIHLSAHNAPTEGPSEEEEEEKTTSKPPAERAKPKCAELRNDPRDAFPSNSQPGRMPAVDYLDYNFWISDIDNQYDPCDPLSWVVFRGGLGDVEKPAHTAASITDGIAFYVNGVPDGEMRLFTSIERVETDGDGTATFSWGERTGSTAEGITAHYSVSLKASGGSIKAIDGDIAEFNERWNDPQNEYQLGTYDER</sequence>
<dbReference type="PROSITE" id="PS51257">
    <property type="entry name" value="PROKAR_LIPOPROTEIN"/>
    <property type="match status" value="1"/>
</dbReference>
<gene>
    <name evidence="3" type="ORF">IW254_002097</name>
</gene>
<keyword evidence="4" id="KW-1185">Reference proteome</keyword>
<evidence type="ECO:0000313" key="3">
    <source>
        <dbReference type="EMBL" id="MBG6123128.1"/>
    </source>
</evidence>
<evidence type="ECO:0000256" key="1">
    <source>
        <dbReference type="SAM" id="MobiDB-lite"/>
    </source>
</evidence>
<keyword evidence="2" id="KW-0732">Signal</keyword>
<accession>A0A931E2N2</accession>
<name>A0A931E2N2_9CORY</name>
<organism evidence="3 4">
    <name type="scientific">Corynebacterium aquatimens</name>
    <dbReference type="NCBI Taxonomy" id="1190508"/>
    <lineage>
        <taxon>Bacteria</taxon>
        <taxon>Bacillati</taxon>
        <taxon>Actinomycetota</taxon>
        <taxon>Actinomycetes</taxon>
        <taxon>Mycobacteriales</taxon>
        <taxon>Corynebacteriaceae</taxon>
        <taxon>Corynebacterium</taxon>
    </lineage>
</organism>
<evidence type="ECO:0008006" key="5">
    <source>
        <dbReference type="Google" id="ProtNLM"/>
    </source>
</evidence>